<reference evidence="13" key="1">
    <citation type="submission" date="2016-11" db="UniProtKB">
        <authorList>
            <consortium name="WormBaseParasite"/>
        </authorList>
    </citation>
    <scope>IDENTIFICATION</scope>
</reference>
<dbReference type="Gene3D" id="1.10.630.10">
    <property type="entry name" value="Cytochrome P450"/>
    <property type="match status" value="1"/>
</dbReference>
<dbReference type="Proteomes" id="UP000582659">
    <property type="component" value="Unassembled WGS sequence"/>
</dbReference>
<dbReference type="SMR" id="A0A1I7SAN8"/>
<dbReference type="GO" id="GO:0020037">
    <property type="term" value="F:heme binding"/>
    <property type="evidence" value="ECO:0007669"/>
    <property type="project" value="InterPro"/>
</dbReference>
<evidence type="ECO:0000256" key="1">
    <source>
        <dbReference type="ARBA" id="ARBA00001971"/>
    </source>
</evidence>
<evidence type="ECO:0000313" key="13">
    <source>
        <dbReference type="WBParaSite" id="BXY_1008500.1"/>
    </source>
</evidence>
<keyword evidence="6 8" id="KW-0503">Monooxygenase</keyword>
<dbReference type="InterPro" id="IPR001128">
    <property type="entry name" value="Cyt_P450"/>
</dbReference>
<keyword evidence="5 7" id="KW-0408">Iron</keyword>
<dbReference type="GO" id="GO:0006805">
    <property type="term" value="P:xenobiotic metabolic process"/>
    <property type="evidence" value="ECO:0007669"/>
    <property type="project" value="TreeGrafter"/>
</dbReference>
<keyword evidence="3 7" id="KW-0479">Metal-binding</keyword>
<dbReference type="GO" id="GO:0005737">
    <property type="term" value="C:cytoplasm"/>
    <property type="evidence" value="ECO:0007669"/>
    <property type="project" value="TreeGrafter"/>
</dbReference>
<dbReference type="EMBL" id="CAJFCV020000005">
    <property type="protein sequence ID" value="CAG9126938.1"/>
    <property type="molecule type" value="Genomic_DNA"/>
</dbReference>
<dbReference type="GO" id="GO:0005506">
    <property type="term" value="F:iron ion binding"/>
    <property type="evidence" value="ECO:0007669"/>
    <property type="project" value="InterPro"/>
</dbReference>
<dbReference type="EMBL" id="CAJFDI010000005">
    <property type="protein sequence ID" value="CAD5233228.1"/>
    <property type="molecule type" value="Genomic_DNA"/>
</dbReference>
<dbReference type="InterPro" id="IPR050182">
    <property type="entry name" value="Cytochrome_P450_fam2"/>
</dbReference>
<keyword evidence="12" id="KW-1185">Reference proteome</keyword>
<keyword evidence="4 8" id="KW-0560">Oxidoreductase</keyword>
<evidence type="ECO:0000256" key="5">
    <source>
        <dbReference type="ARBA" id="ARBA00023004"/>
    </source>
</evidence>
<evidence type="ECO:0000256" key="4">
    <source>
        <dbReference type="ARBA" id="ARBA00023002"/>
    </source>
</evidence>
<protein>
    <submittedName>
        <fullName evidence="9">(pine wood nematode) hypothetical protein</fullName>
    </submittedName>
</protein>
<evidence type="ECO:0000313" key="10">
    <source>
        <dbReference type="EMBL" id="CAG9126938.1"/>
    </source>
</evidence>
<sequence length="434" mass="49412">MPIISVADYQLAHQTFVKHGDDFFDRISFGKLDDLTRGGAYGLLFTGGDLAREHRRFGLRVFREFGVGKSLIQEKILEETSILLSKIDTICGIPNIDLVPFTDIAVGSIINLLMFGYRYTEGGREEEFYKMKKQATDLERHALHPVIGLWIVFDFIHKVPFCKRPCETVVKCFREMLDDIQTKIEEHKVRLRSGSCTKAADYVDAYLMEREKREATGEDTSLYSDLQLQSICADFWSAGQVTTSATISWCIAFLIHNPKVQDTVGEELYRVIGRDRMVAMTDKNSLPYTNAVIAEVQRRTNLVAENLFRTASRDCEINGYQIKKGQVVLPQVSVLLEDPEVFQNPKVFRPERFIDQNGQYLRSDALLPFGVGKRSCLGEGLARTELFLFLANLMYRYRFLPGDDLPVLEKHENGGAFPITPYRCKVIRRTASAA</sequence>
<gene>
    <name evidence="9" type="ORF">BXYJ_LOCUS13319</name>
</gene>
<dbReference type="GO" id="GO:0016712">
    <property type="term" value="F:oxidoreductase activity, acting on paired donors, with incorporation or reduction of molecular oxygen, reduced flavin or flavoprotein as one donor, and incorporation of one atom of oxygen"/>
    <property type="evidence" value="ECO:0007669"/>
    <property type="project" value="TreeGrafter"/>
</dbReference>
<evidence type="ECO:0000313" key="11">
    <source>
        <dbReference type="Proteomes" id="UP000095284"/>
    </source>
</evidence>
<dbReference type="Proteomes" id="UP000659654">
    <property type="component" value="Unassembled WGS sequence"/>
</dbReference>
<dbReference type="PANTHER" id="PTHR24300">
    <property type="entry name" value="CYTOCHROME P450 508A4-RELATED"/>
    <property type="match status" value="1"/>
</dbReference>
<dbReference type="WBParaSite" id="BXY_1008500.1">
    <property type="protein sequence ID" value="BXY_1008500.1"/>
    <property type="gene ID" value="BXY_1008500"/>
</dbReference>
<keyword evidence="7 8" id="KW-0349">Heme</keyword>
<dbReference type="OrthoDB" id="1055148at2759"/>
<comment type="similarity">
    <text evidence="2 8">Belongs to the cytochrome P450 family.</text>
</comment>
<dbReference type="InterPro" id="IPR002401">
    <property type="entry name" value="Cyt_P450_E_grp-I"/>
</dbReference>
<dbReference type="SUPFAM" id="SSF48264">
    <property type="entry name" value="Cytochrome P450"/>
    <property type="match status" value="1"/>
</dbReference>
<dbReference type="AlphaFoldDB" id="A0A1I7SAN8"/>
<evidence type="ECO:0000256" key="6">
    <source>
        <dbReference type="ARBA" id="ARBA00023033"/>
    </source>
</evidence>
<proteinExistence type="inferred from homology"/>
<feature type="binding site" description="axial binding residue" evidence="7">
    <location>
        <position position="376"/>
    </location>
    <ligand>
        <name>heme</name>
        <dbReference type="ChEBI" id="CHEBI:30413"/>
    </ligand>
    <ligandPart>
        <name>Fe</name>
        <dbReference type="ChEBI" id="CHEBI:18248"/>
    </ligandPart>
</feature>
<accession>A0A1I7SAN8</accession>
<comment type="cofactor">
    <cofactor evidence="1 7">
        <name>heme</name>
        <dbReference type="ChEBI" id="CHEBI:30413"/>
    </cofactor>
</comment>
<dbReference type="Proteomes" id="UP000095284">
    <property type="component" value="Unplaced"/>
</dbReference>
<dbReference type="PRINTS" id="PR00463">
    <property type="entry name" value="EP450I"/>
</dbReference>
<name>A0A1I7SAN8_BURXY</name>
<evidence type="ECO:0000313" key="12">
    <source>
        <dbReference type="Proteomes" id="UP000659654"/>
    </source>
</evidence>
<evidence type="ECO:0000256" key="2">
    <source>
        <dbReference type="ARBA" id="ARBA00010617"/>
    </source>
</evidence>
<evidence type="ECO:0000313" key="9">
    <source>
        <dbReference type="EMBL" id="CAD5233228.1"/>
    </source>
</evidence>
<dbReference type="PROSITE" id="PS00086">
    <property type="entry name" value="CYTOCHROME_P450"/>
    <property type="match status" value="1"/>
</dbReference>
<reference evidence="10" key="2">
    <citation type="submission" date="2020-08" db="EMBL/GenBank/DDBJ databases">
        <authorList>
            <person name="Kikuchi T."/>
        </authorList>
    </citation>
    <scope>NUCLEOTIDE SEQUENCE</scope>
    <source>
        <strain evidence="9">Ka4C1</strain>
    </source>
</reference>
<dbReference type="Pfam" id="PF00067">
    <property type="entry name" value="p450"/>
    <property type="match status" value="1"/>
</dbReference>
<evidence type="ECO:0000256" key="3">
    <source>
        <dbReference type="ARBA" id="ARBA00022723"/>
    </source>
</evidence>
<dbReference type="CDD" id="cd20617">
    <property type="entry name" value="CYP1_2-like"/>
    <property type="match status" value="1"/>
</dbReference>
<dbReference type="InterPro" id="IPR036396">
    <property type="entry name" value="Cyt_P450_sf"/>
</dbReference>
<evidence type="ECO:0000256" key="7">
    <source>
        <dbReference type="PIRSR" id="PIRSR602401-1"/>
    </source>
</evidence>
<dbReference type="GO" id="GO:0006082">
    <property type="term" value="P:organic acid metabolic process"/>
    <property type="evidence" value="ECO:0007669"/>
    <property type="project" value="TreeGrafter"/>
</dbReference>
<dbReference type="PANTHER" id="PTHR24300:SF375">
    <property type="entry name" value="CYTOCHROME P450 FAMILY"/>
    <property type="match status" value="1"/>
</dbReference>
<dbReference type="FunFam" id="1.10.630.10:FF:000036">
    <property type="entry name" value="CYtochrome P450 family"/>
    <property type="match status" value="1"/>
</dbReference>
<evidence type="ECO:0000256" key="8">
    <source>
        <dbReference type="RuleBase" id="RU000461"/>
    </source>
</evidence>
<dbReference type="PRINTS" id="PR00385">
    <property type="entry name" value="P450"/>
</dbReference>
<organism evidence="11 13">
    <name type="scientific">Bursaphelenchus xylophilus</name>
    <name type="common">Pinewood nematode worm</name>
    <name type="synonym">Aphelenchoides xylophilus</name>
    <dbReference type="NCBI Taxonomy" id="6326"/>
    <lineage>
        <taxon>Eukaryota</taxon>
        <taxon>Metazoa</taxon>
        <taxon>Ecdysozoa</taxon>
        <taxon>Nematoda</taxon>
        <taxon>Chromadorea</taxon>
        <taxon>Rhabditida</taxon>
        <taxon>Tylenchina</taxon>
        <taxon>Tylenchomorpha</taxon>
        <taxon>Aphelenchoidea</taxon>
        <taxon>Aphelenchoididae</taxon>
        <taxon>Bursaphelenchus</taxon>
    </lineage>
</organism>
<dbReference type="eggNOG" id="KOG0156">
    <property type="taxonomic scope" value="Eukaryota"/>
</dbReference>
<dbReference type="InterPro" id="IPR017972">
    <property type="entry name" value="Cyt_P450_CS"/>
</dbReference>